<dbReference type="FunFam" id="1.10.10.2830:FF:000001">
    <property type="entry name" value="Chromosome partitioning protein ParB"/>
    <property type="match status" value="1"/>
</dbReference>
<gene>
    <name evidence="4" type="ORF">H2LOC_010565</name>
</gene>
<accession>A0A6B8KHW8</accession>
<dbReference type="SUPFAM" id="SSF110849">
    <property type="entry name" value="ParB/Sulfiredoxin"/>
    <property type="match status" value="1"/>
</dbReference>
<keyword evidence="5" id="KW-1185">Reference proteome</keyword>
<dbReference type="GO" id="GO:0007059">
    <property type="term" value="P:chromosome segregation"/>
    <property type="evidence" value="ECO:0007669"/>
    <property type="project" value="TreeGrafter"/>
</dbReference>
<dbReference type="Pfam" id="PF02195">
    <property type="entry name" value="ParB_N"/>
    <property type="match status" value="1"/>
</dbReference>
<dbReference type="SMART" id="SM00470">
    <property type="entry name" value="ParB"/>
    <property type="match status" value="1"/>
</dbReference>
<feature type="domain" description="ParB-like N-terminal" evidence="3">
    <location>
        <begin position="14"/>
        <end position="115"/>
    </location>
</feature>
<dbReference type="KEGG" id="mhey:H2LOC_010565"/>
<dbReference type="InterPro" id="IPR050336">
    <property type="entry name" value="Chromosome_partition/occlusion"/>
</dbReference>
<feature type="compositionally biased region" description="Acidic residues" evidence="2">
    <location>
        <begin position="692"/>
        <end position="705"/>
    </location>
</feature>
<dbReference type="AlphaFoldDB" id="A0A6B8KHW8"/>
<dbReference type="PANTHER" id="PTHR33375:SF7">
    <property type="entry name" value="CHROMOSOME 2-PARTITIONING PROTEIN PARB-RELATED"/>
    <property type="match status" value="1"/>
</dbReference>
<dbReference type="SUPFAM" id="SSF109709">
    <property type="entry name" value="KorB DNA-binding domain-like"/>
    <property type="match status" value="1"/>
</dbReference>
<keyword evidence="4" id="KW-0238">DNA-binding</keyword>
<dbReference type="GO" id="GO:0003677">
    <property type="term" value="F:DNA binding"/>
    <property type="evidence" value="ECO:0007669"/>
    <property type="project" value="UniProtKB-KW"/>
</dbReference>
<dbReference type="FunFam" id="3.90.1530.30:FF:000002">
    <property type="entry name" value="Chromosome partitioning protein ParB"/>
    <property type="match status" value="1"/>
</dbReference>
<evidence type="ECO:0000313" key="4">
    <source>
        <dbReference type="EMBL" id="QGM46098.1"/>
    </source>
</evidence>
<dbReference type="Proteomes" id="UP000309061">
    <property type="component" value="Chromosome"/>
</dbReference>
<evidence type="ECO:0000259" key="3">
    <source>
        <dbReference type="SMART" id="SM00470"/>
    </source>
</evidence>
<dbReference type="Gene3D" id="1.10.10.2830">
    <property type="match status" value="1"/>
</dbReference>
<comment type="similarity">
    <text evidence="1">Belongs to the ParB family.</text>
</comment>
<dbReference type="OrthoDB" id="9813122at2"/>
<evidence type="ECO:0000313" key="5">
    <source>
        <dbReference type="Proteomes" id="UP000309061"/>
    </source>
</evidence>
<dbReference type="PANTHER" id="PTHR33375">
    <property type="entry name" value="CHROMOSOME-PARTITIONING PROTEIN PARB-RELATED"/>
    <property type="match status" value="1"/>
</dbReference>
<dbReference type="EMBL" id="CP046052">
    <property type="protein sequence ID" value="QGM46098.1"/>
    <property type="molecule type" value="Genomic_DNA"/>
</dbReference>
<organism evidence="4 5">
    <name type="scientific">Methylocystis heyeri</name>
    <dbReference type="NCBI Taxonomy" id="391905"/>
    <lineage>
        <taxon>Bacteria</taxon>
        <taxon>Pseudomonadati</taxon>
        <taxon>Pseudomonadota</taxon>
        <taxon>Alphaproteobacteria</taxon>
        <taxon>Hyphomicrobiales</taxon>
        <taxon>Methylocystaceae</taxon>
        <taxon>Methylocystis</taxon>
    </lineage>
</organism>
<sequence>MGKTAQKIQLSASRDIPFNKLVLSQANVRRIKAGVSIEELAEDIARRTLLQSITVRPVLDENGAETGMFEIPAGGRRYRALELLVKQKRLARNVPIPCVVRTEGTAEEDSLAENVQRAPLHPLDQFRAFQALREKGQSEEEIAAAFFVSVAVVKQRLRLASVSSKLLDVYAEDGMTLDQLMAFAVSPDHERQEQIWEAIQRSYSKEAYQIRRMLTESAVRASDKRAQYVGEDYTAAGGAVMRDLFQNDDGGWLQDARLLDRLVAEKLERDAQDVRAEGWKWVEIATDFPYGHTYGLRHLQGERQPLSEDEVAARELLRCEADELEAAYSGADEIPEEVDARLAEIETALEAFEQPPVIYAPEDVARAGAFVSIDGSGRLRIERGYVRPEDEAPIEGAEIVSDEVVGEEPSQLASAPKSAAPIDAAIHSSFAEEEDDEGLRPLPDRLVTELTAYRTLALREALGRNPKVALLAALHVLCLKLFYRYGSDSCLDVEPKTVTFGSLAPGLGDTKLAATVDARHREWSERLPNEPGDLWNALAMLDAEQQQALFAHCVSLTVNAVNEAYNRRPRAVAHADRLAEAISLDIAATGWAPSVDNFLGRVTKARILDAVREARGEDHARRIEMFKKGDMAAQAEHLLAGSGWLPEPLRMLRRAPHASETGTAPDKAPVEEAATIDSETPADEIAARNDTEDASADEPQDVAAE</sequence>
<reference evidence="4 5" key="1">
    <citation type="submission" date="2019-11" db="EMBL/GenBank/DDBJ databases">
        <title>The genome sequence of Methylocystis heyeri.</title>
        <authorList>
            <person name="Oshkin I.Y."/>
            <person name="Miroshnikov K."/>
            <person name="Dedysh S.N."/>
        </authorList>
    </citation>
    <scope>NUCLEOTIDE SEQUENCE [LARGE SCALE GENOMIC DNA]</scope>
    <source>
        <strain evidence="4 5">H2</strain>
    </source>
</reference>
<name>A0A6B8KHW8_9HYPH</name>
<dbReference type="RefSeq" id="WP_136496355.1">
    <property type="nucleotide sequence ID" value="NZ_CP046052.1"/>
</dbReference>
<protein>
    <submittedName>
        <fullName evidence="4">DNA-binding protein</fullName>
    </submittedName>
</protein>
<dbReference type="CDD" id="cd16406">
    <property type="entry name" value="ParB_N_like"/>
    <property type="match status" value="1"/>
</dbReference>
<feature type="region of interest" description="Disordered" evidence="2">
    <location>
        <begin position="656"/>
        <end position="705"/>
    </location>
</feature>
<proteinExistence type="inferred from homology"/>
<evidence type="ECO:0000256" key="1">
    <source>
        <dbReference type="ARBA" id="ARBA00006295"/>
    </source>
</evidence>
<dbReference type="InterPro" id="IPR036086">
    <property type="entry name" value="ParB/Sulfiredoxin_sf"/>
</dbReference>
<dbReference type="Gene3D" id="3.90.1530.30">
    <property type="match status" value="1"/>
</dbReference>
<dbReference type="InterPro" id="IPR003115">
    <property type="entry name" value="ParB_N"/>
</dbReference>
<dbReference type="GO" id="GO:0005694">
    <property type="term" value="C:chromosome"/>
    <property type="evidence" value="ECO:0007669"/>
    <property type="project" value="TreeGrafter"/>
</dbReference>
<evidence type="ECO:0000256" key="2">
    <source>
        <dbReference type="SAM" id="MobiDB-lite"/>
    </source>
</evidence>